<dbReference type="EMBL" id="JBCAWK010000008">
    <property type="protein sequence ID" value="KAK8850519.1"/>
    <property type="molecule type" value="Genomic_DNA"/>
</dbReference>
<proteinExistence type="predicted"/>
<dbReference type="AlphaFoldDB" id="A0AAW0YJL1"/>
<gene>
    <name evidence="2" type="ORF">IAR55_004437</name>
</gene>
<feature type="region of interest" description="Disordered" evidence="1">
    <location>
        <begin position="1"/>
        <end position="43"/>
    </location>
</feature>
<feature type="compositionally biased region" description="Basic and acidic residues" evidence="1">
    <location>
        <begin position="194"/>
        <end position="206"/>
    </location>
</feature>
<feature type="compositionally biased region" description="Low complexity" evidence="1">
    <location>
        <begin position="8"/>
        <end position="21"/>
    </location>
</feature>
<dbReference type="KEGG" id="kne:92181695"/>
<reference evidence="2 3" key="1">
    <citation type="journal article" date="2024" name="bioRxiv">
        <title>Comparative genomics of Cryptococcus and Kwoniella reveals pathogenesis evolution and contrasting karyotype dynamics via intercentromeric recombination or chromosome fusion.</title>
        <authorList>
            <person name="Coelho M.A."/>
            <person name="David-Palma M."/>
            <person name="Shea T."/>
            <person name="Bowers K."/>
            <person name="McGinley-Smith S."/>
            <person name="Mohammad A.W."/>
            <person name="Gnirke A."/>
            <person name="Yurkov A.M."/>
            <person name="Nowrousian M."/>
            <person name="Sun S."/>
            <person name="Cuomo C.A."/>
            <person name="Heitman J."/>
        </authorList>
    </citation>
    <scope>NUCLEOTIDE SEQUENCE [LARGE SCALE GENOMIC DNA]</scope>
    <source>
        <strain evidence="2 3">CBS 13917</strain>
    </source>
</reference>
<accession>A0AAW0YJL1</accession>
<feature type="compositionally biased region" description="Basic and acidic residues" evidence="1">
    <location>
        <begin position="227"/>
        <end position="248"/>
    </location>
</feature>
<comment type="caution">
    <text evidence="2">The sequence shown here is derived from an EMBL/GenBank/DDBJ whole genome shotgun (WGS) entry which is preliminary data.</text>
</comment>
<dbReference type="GeneID" id="92181695"/>
<feature type="region of interest" description="Disordered" evidence="1">
    <location>
        <begin position="106"/>
        <end position="131"/>
    </location>
</feature>
<dbReference type="Proteomes" id="UP001388673">
    <property type="component" value="Unassembled WGS sequence"/>
</dbReference>
<name>A0AAW0YJL1_9TREE</name>
<protein>
    <submittedName>
        <fullName evidence="2">Uncharacterized protein</fullName>
    </submittedName>
</protein>
<evidence type="ECO:0000313" key="3">
    <source>
        <dbReference type="Proteomes" id="UP001388673"/>
    </source>
</evidence>
<feature type="region of interest" description="Disordered" evidence="1">
    <location>
        <begin position="143"/>
        <end position="255"/>
    </location>
</feature>
<evidence type="ECO:0000256" key="1">
    <source>
        <dbReference type="SAM" id="MobiDB-lite"/>
    </source>
</evidence>
<dbReference type="RefSeq" id="XP_066801950.1">
    <property type="nucleotide sequence ID" value="XM_066947536.1"/>
</dbReference>
<feature type="compositionally biased region" description="Basic and acidic residues" evidence="1">
    <location>
        <begin position="106"/>
        <end position="120"/>
    </location>
</feature>
<evidence type="ECO:0000313" key="2">
    <source>
        <dbReference type="EMBL" id="KAK8850519.1"/>
    </source>
</evidence>
<keyword evidence="3" id="KW-1185">Reference proteome</keyword>
<sequence>MSFRTATRFSSRLASQRSALRPVQAVARRAASSTSDEGKKKTSDATWIMASAVGFGGLGAFLLFPSNKSTHDALHSSSHAAHRAEINESAPTAKVGVDAIQSKESLERDIKSEDPQDMHKQAIHTPQEMTVKKDLGAIKPDEYFDQSQRPEAKGGGKNANEVARQQHQAGGGSGSDSGASAPAAHDVGGAGWDEPPKEAEDRHEESNQSTGEPGEPSSADIKASILRAERTNVPKAAMDEEVKGHETQSEVEEEK</sequence>
<organism evidence="2 3">
    <name type="scientific">Kwoniella newhampshirensis</name>
    <dbReference type="NCBI Taxonomy" id="1651941"/>
    <lineage>
        <taxon>Eukaryota</taxon>
        <taxon>Fungi</taxon>
        <taxon>Dikarya</taxon>
        <taxon>Basidiomycota</taxon>
        <taxon>Agaricomycotina</taxon>
        <taxon>Tremellomycetes</taxon>
        <taxon>Tremellales</taxon>
        <taxon>Cryptococcaceae</taxon>
        <taxon>Kwoniella</taxon>
    </lineage>
</organism>
<feature type="compositionally biased region" description="Basic and acidic residues" evidence="1">
    <location>
        <begin position="143"/>
        <end position="154"/>
    </location>
</feature>